<accession>A0A9J7ZRG6</accession>
<dbReference type="GO" id="GO:1902412">
    <property type="term" value="P:regulation of mitotic cytokinesis"/>
    <property type="evidence" value="ECO:0007669"/>
    <property type="project" value="InterPro"/>
</dbReference>
<dbReference type="InterPro" id="IPR036770">
    <property type="entry name" value="Ankyrin_rpt-contain_sf"/>
</dbReference>
<organism evidence="2 3">
    <name type="scientific">Cyprinus carpio carpio</name>
    <dbReference type="NCBI Taxonomy" id="630221"/>
    <lineage>
        <taxon>Eukaryota</taxon>
        <taxon>Metazoa</taxon>
        <taxon>Chordata</taxon>
        <taxon>Craniata</taxon>
        <taxon>Vertebrata</taxon>
        <taxon>Euteleostomi</taxon>
        <taxon>Actinopterygii</taxon>
        <taxon>Neopterygii</taxon>
        <taxon>Teleostei</taxon>
        <taxon>Ostariophysi</taxon>
        <taxon>Cypriniformes</taxon>
        <taxon>Cyprinidae</taxon>
        <taxon>Cyprininae</taxon>
        <taxon>Cyprinus</taxon>
    </lineage>
</organism>
<dbReference type="Proteomes" id="UP001108240">
    <property type="component" value="Unplaced"/>
</dbReference>
<dbReference type="GO" id="GO:0007080">
    <property type="term" value="P:mitotic metaphase chromosome alignment"/>
    <property type="evidence" value="ECO:0007669"/>
    <property type="project" value="TreeGrafter"/>
</dbReference>
<dbReference type="InterPro" id="IPR042335">
    <property type="entry name" value="ANKRD53"/>
</dbReference>
<dbReference type="Pfam" id="PF00023">
    <property type="entry name" value="Ank"/>
    <property type="match status" value="1"/>
</dbReference>
<dbReference type="Gene3D" id="1.25.40.20">
    <property type="entry name" value="Ankyrin repeat-containing domain"/>
    <property type="match status" value="1"/>
</dbReference>
<dbReference type="GO" id="GO:0000922">
    <property type="term" value="C:spindle pole"/>
    <property type="evidence" value="ECO:0007669"/>
    <property type="project" value="TreeGrafter"/>
</dbReference>
<proteinExistence type="predicted"/>
<dbReference type="SUPFAM" id="SSF48403">
    <property type="entry name" value="Ankyrin repeat"/>
    <property type="match status" value="1"/>
</dbReference>
<sequence length="290" mass="32217">MSSADSERCIWMPCSKPIGLLQINLCMQSQDKRRDTMDTATETSTNSVVMSVSRSDVSGSLIRRVRAFPPERDVFHAAACGAREWLSLALKRARKPLPTDKHGLSVLHIAALHGHLDCIELLLEADGSVDVNSSCPHGRRPVHMVLSAQSRPNTHACLIYLLEHGAQINVSTDEGLTPLHLAAAEGLTDCTETLVRNGADILAQDKRGHTPLVLSRIWGHRLAARFLKDAMWRKDKQQGIKKSKQLHDLWQFQCCSVLDLPHLGRSLKPDTSPWTEVAMHLAEELKPGHY</sequence>
<keyword evidence="3" id="KW-1185">Reference proteome</keyword>
<dbReference type="PROSITE" id="PS50088">
    <property type="entry name" value="ANK_REPEAT"/>
    <property type="match status" value="2"/>
</dbReference>
<reference evidence="2" key="2">
    <citation type="submission" date="2025-09" db="UniProtKB">
        <authorList>
            <consortium name="Ensembl"/>
        </authorList>
    </citation>
    <scope>IDENTIFICATION</scope>
</reference>
<feature type="repeat" description="ANK" evidence="1">
    <location>
        <begin position="174"/>
        <end position="206"/>
    </location>
</feature>
<name>A0A9J7ZRG6_CYPCA</name>
<feature type="repeat" description="ANK" evidence="1">
    <location>
        <begin position="102"/>
        <end position="134"/>
    </location>
</feature>
<dbReference type="PANTHER" id="PTHR24160">
    <property type="entry name" value="ANKYRIN REPEAT DOMAIN-CONTAINING PROTEIN 53"/>
    <property type="match status" value="1"/>
</dbReference>
<dbReference type="Pfam" id="PF12796">
    <property type="entry name" value="Ank_2"/>
    <property type="match status" value="1"/>
</dbReference>
<dbReference type="Ensembl" id="ENSCCRT00000193577.1">
    <property type="protein sequence ID" value="ENSCCRP00000135017.1"/>
    <property type="gene ID" value="ENSCCRG00000077244.1"/>
</dbReference>
<dbReference type="PANTHER" id="PTHR24160:SF1">
    <property type="entry name" value="ANKYRIN REPEAT DOMAIN-CONTAINING PROTEIN 53"/>
    <property type="match status" value="1"/>
</dbReference>
<evidence type="ECO:0000313" key="3">
    <source>
        <dbReference type="Proteomes" id="UP001108240"/>
    </source>
</evidence>
<dbReference type="OMA" id="HGANTHT"/>
<dbReference type="GO" id="GO:0031116">
    <property type="term" value="P:positive regulation of microtubule polymerization"/>
    <property type="evidence" value="ECO:0007669"/>
    <property type="project" value="TreeGrafter"/>
</dbReference>
<keyword evidence="1" id="KW-0040">ANK repeat</keyword>
<evidence type="ECO:0000256" key="1">
    <source>
        <dbReference type="PROSITE-ProRule" id="PRU00023"/>
    </source>
</evidence>
<evidence type="ECO:0000313" key="2">
    <source>
        <dbReference type="Ensembl" id="ENSCCRP00000135017.1"/>
    </source>
</evidence>
<dbReference type="PROSITE" id="PS50297">
    <property type="entry name" value="ANK_REP_REGION"/>
    <property type="match status" value="2"/>
</dbReference>
<dbReference type="GO" id="GO:0060236">
    <property type="term" value="P:regulation of mitotic spindle organization"/>
    <property type="evidence" value="ECO:0007669"/>
    <property type="project" value="TreeGrafter"/>
</dbReference>
<dbReference type="GeneTree" id="ENSGT00390000005650"/>
<protein>
    <submittedName>
        <fullName evidence="2">Ankyrin repeat domain 53</fullName>
    </submittedName>
</protein>
<dbReference type="AlphaFoldDB" id="A0A9J7ZRG6"/>
<dbReference type="InterPro" id="IPR002110">
    <property type="entry name" value="Ankyrin_rpt"/>
</dbReference>
<dbReference type="SMART" id="SM00248">
    <property type="entry name" value="ANK"/>
    <property type="match status" value="3"/>
</dbReference>
<reference evidence="2" key="1">
    <citation type="submission" date="2025-08" db="UniProtKB">
        <authorList>
            <consortium name="Ensembl"/>
        </authorList>
    </citation>
    <scope>IDENTIFICATION</scope>
</reference>